<dbReference type="InterPro" id="IPR018919">
    <property type="entry name" value="DUF2484"/>
</dbReference>
<dbReference type="Pfam" id="PF10658">
    <property type="entry name" value="DUF2484"/>
    <property type="match status" value="1"/>
</dbReference>
<keyword evidence="3" id="KW-1185">Reference proteome</keyword>
<keyword evidence="1" id="KW-0812">Transmembrane</keyword>
<organism evidence="2 3">
    <name type="scientific">Roseicitreum antarcticum</name>
    <dbReference type="NCBI Taxonomy" id="564137"/>
    <lineage>
        <taxon>Bacteria</taxon>
        <taxon>Pseudomonadati</taxon>
        <taxon>Pseudomonadota</taxon>
        <taxon>Alphaproteobacteria</taxon>
        <taxon>Rhodobacterales</taxon>
        <taxon>Paracoccaceae</taxon>
        <taxon>Roseicitreum</taxon>
    </lineage>
</organism>
<keyword evidence="1" id="KW-0472">Membrane</keyword>
<gene>
    <name evidence="2" type="ORF">SAMN04488238_102356</name>
</gene>
<dbReference type="Proteomes" id="UP000198539">
    <property type="component" value="Unassembled WGS sequence"/>
</dbReference>
<dbReference type="EMBL" id="FNOM01000002">
    <property type="protein sequence ID" value="SDW54424.1"/>
    <property type="molecule type" value="Genomic_DNA"/>
</dbReference>
<feature type="transmembrane region" description="Helical" evidence="1">
    <location>
        <begin position="48"/>
        <end position="72"/>
    </location>
</feature>
<dbReference type="AlphaFoldDB" id="A0A1H2UFY0"/>
<evidence type="ECO:0000313" key="2">
    <source>
        <dbReference type="EMBL" id="SDW54424.1"/>
    </source>
</evidence>
<protein>
    <recommendedName>
        <fullName evidence="4">DUF2484 family protein</fullName>
    </recommendedName>
</protein>
<evidence type="ECO:0008006" key="4">
    <source>
        <dbReference type="Google" id="ProtNLM"/>
    </source>
</evidence>
<evidence type="ECO:0000313" key="3">
    <source>
        <dbReference type="Proteomes" id="UP000198539"/>
    </source>
</evidence>
<name>A0A1H2UFY0_9RHOB</name>
<dbReference type="STRING" id="564137.SAMN04488238_102356"/>
<sequence length="89" mass="9649">MNLSLGLLAVWVVAGALTVPRWHRAGAFFLVLTGIPLLGMVTYQNGPVLGLLAMVAGMSVLRWPVVALGLSLEKRLRALAMRYSLSVFR</sequence>
<proteinExistence type="predicted"/>
<dbReference type="OrthoDB" id="7862849at2"/>
<evidence type="ECO:0000256" key="1">
    <source>
        <dbReference type="SAM" id="Phobius"/>
    </source>
</evidence>
<accession>A0A1H2UFY0</accession>
<reference evidence="2 3" key="1">
    <citation type="submission" date="2016-10" db="EMBL/GenBank/DDBJ databases">
        <authorList>
            <person name="de Groot N.N."/>
        </authorList>
    </citation>
    <scope>NUCLEOTIDE SEQUENCE [LARGE SCALE GENOMIC DNA]</scope>
    <source>
        <strain evidence="2 3">CGMCC 1.8894</strain>
    </source>
</reference>
<dbReference type="RefSeq" id="WP_092886000.1">
    <property type="nucleotide sequence ID" value="NZ_CP061498.1"/>
</dbReference>
<keyword evidence="1" id="KW-1133">Transmembrane helix</keyword>